<reference evidence="2 3" key="1">
    <citation type="journal article" date="2015" name="Nature">
        <title>rRNA introns, odd ribosomes, and small enigmatic genomes across a large radiation of phyla.</title>
        <authorList>
            <person name="Brown C.T."/>
            <person name="Hug L.A."/>
            <person name="Thomas B.C."/>
            <person name="Sharon I."/>
            <person name="Castelle C.J."/>
            <person name="Singh A."/>
            <person name="Wilkins M.J."/>
            <person name="Williams K.H."/>
            <person name="Banfield J.F."/>
        </authorList>
    </citation>
    <scope>NUCLEOTIDE SEQUENCE [LARGE SCALE GENOMIC DNA]</scope>
</reference>
<dbReference type="InterPro" id="IPR050469">
    <property type="entry name" value="Diguanylate_Cyclase"/>
</dbReference>
<dbReference type="Pfam" id="PF00990">
    <property type="entry name" value="GGDEF"/>
    <property type="match status" value="1"/>
</dbReference>
<comment type="caution">
    <text evidence="2">The sequence shown here is derived from an EMBL/GenBank/DDBJ whole genome shotgun (WGS) entry which is preliminary data.</text>
</comment>
<dbReference type="GO" id="GO:1902201">
    <property type="term" value="P:negative regulation of bacterial-type flagellum-dependent cell motility"/>
    <property type="evidence" value="ECO:0007669"/>
    <property type="project" value="TreeGrafter"/>
</dbReference>
<gene>
    <name evidence="2" type="ORF">UU02_C0007G0022</name>
</gene>
<dbReference type="InterPro" id="IPR000160">
    <property type="entry name" value="GGDEF_dom"/>
</dbReference>
<name>A0A0G0SIF6_9BACT</name>
<dbReference type="GO" id="GO:0043709">
    <property type="term" value="P:cell adhesion involved in single-species biofilm formation"/>
    <property type="evidence" value="ECO:0007669"/>
    <property type="project" value="TreeGrafter"/>
</dbReference>
<dbReference type="SUPFAM" id="SSF55073">
    <property type="entry name" value="Nucleotide cyclase"/>
    <property type="match status" value="1"/>
</dbReference>
<evidence type="ECO:0000259" key="1">
    <source>
        <dbReference type="PROSITE" id="PS50887"/>
    </source>
</evidence>
<dbReference type="GO" id="GO:0005886">
    <property type="term" value="C:plasma membrane"/>
    <property type="evidence" value="ECO:0007669"/>
    <property type="project" value="TreeGrafter"/>
</dbReference>
<proteinExistence type="predicted"/>
<dbReference type="Proteomes" id="UP000034293">
    <property type="component" value="Unassembled WGS sequence"/>
</dbReference>
<dbReference type="PANTHER" id="PTHR45138:SF9">
    <property type="entry name" value="DIGUANYLATE CYCLASE DGCM-RELATED"/>
    <property type="match status" value="1"/>
</dbReference>
<dbReference type="AlphaFoldDB" id="A0A0G0SIF6"/>
<accession>A0A0G0SIF6</accession>
<dbReference type="CDD" id="cd01949">
    <property type="entry name" value="GGDEF"/>
    <property type="match status" value="1"/>
</dbReference>
<sequence length="234" mass="26045">MSDKITEIPIQVEKPFQREAAKEANETIASIPGGSTVLSNPDLGAEILTKYEKAEELQAEAEELKAENVRDPLTGAFNRRFLDQQLEHKLQSGQKISLIMVDVDHFKEFNDTYGHKNGDRLLIELVRTLSARLRLTRLNGEKDFIARYGGEEFAIILSNVNDSDTAKNVAENLRQMVAGLKFSIDEKPTAKKTVSMGVAVSRDNDTPENLVVRADKALYKAKDNGRNCVEAEPA</sequence>
<dbReference type="Gene3D" id="3.30.70.270">
    <property type="match status" value="1"/>
</dbReference>
<dbReference type="EMBL" id="LBZA01000007">
    <property type="protein sequence ID" value="KKR64584.1"/>
    <property type="molecule type" value="Genomic_DNA"/>
</dbReference>
<dbReference type="PATRIC" id="fig|1618553.3.peg.126"/>
<evidence type="ECO:0000313" key="2">
    <source>
        <dbReference type="EMBL" id="KKR64584.1"/>
    </source>
</evidence>
<dbReference type="PROSITE" id="PS50887">
    <property type="entry name" value="GGDEF"/>
    <property type="match status" value="1"/>
</dbReference>
<organism evidence="2 3">
    <name type="scientific">Candidatus Woesebacteria bacterium GW2011_GWA1_40_43</name>
    <dbReference type="NCBI Taxonomy" id="1618553"/>
    <lineage>
        <taxon>Bacteria</taxon>
        <taxon>Candidatus Woeseibacteriota</taxon>
    </lineage>
</organism>
<dbReference type="InterPro" id="IPR029787">
    <property type="entry name" value="Nucleotide_cyclase"/>
</dbReference>
<dbReference type="GO" id="GO:0052621">
    <property type="term" value="F:diguanylate cyclase activity"/>
    <property type="evidence" value="ECO:0007669"/>
    <property type="project" value="TreeGrafter"/>
</dbReference>
<feature type="domain" description="GGDEF" evidence="1">
    <location>
        <begin position="94"/>
        <end position="234"/>
    </location>
</feature>
<dbReference type="InterPro" id="IPR043128">
    <property type="entry name" value="Rev_trsase/Diguanyl_cyclase"/>
</dbReference>
<dbReference type="PANTHER" id="PTHR45138">
    <property type="entry name" value="REGULATORY COMPONENTS OF SENSORY TRANSDUCTION SYSTEM"/>
    <property type="match status" value="1"/>
</dbReference>
<dbReference type="FunFam" id="3.30.70.270:FF:000001">
    <property type="entry name" value="Diguanylate cyclase domain protein"/>
    <property type="match status" value="1"/>
</dbReference>
<dbReference type="SMART" id="SM00267">
    <property type="entry name" value="GGDEF"/>
    <property type="match status" value="1"/>
</dbReference>
<dbReference type="NCBIfam" id="TIGR00254">
    <property type="entry name" value="GGDEF"/>
    <property type="match status" value="1"/>
</dbReference>
<evidence type="ECO:0000313" key="3">
    <source>
        <dbReference type="Proteomes" id="UP000034293"/>
    </source>
</evidence>
<protein>
    <submittedName>
        <fullName evidence="2">Diguanylate cyclase</fullName>
    </submittedName>
</protein>